<gene>
    <name evidence="1" type="ORF">TraAM80_01976</name>
</gene>
<evidence type="ECO:0000313" key="1">
    <source>
        <dbReference type="EMBL" id="RNF09924.1"/>
    </source>
</evidence>
<proteinExistence type="predicted"/>
<dbReference type="GeneID" id="40325909"/>
<dbReference type="Proteomes" id="UP000283634">
    <property type="component" value="Unassembled WGS sequence"/>
</dbReference>
<evidence type="ECO:0000313" key="2">
    <source>
        <dbReference type="Proteomes" id="UP000283634"/>
    </source>
</evidence>
<accession>A0A3R7NYX4</accession>
<keyword evidence="2" id="KW-1185">Reference proteome</keyword>
<protein>
    <submittedName>
        <fullName evidence="1">Uncharacterized protein</fullName>
    </submittedName>
</protein>
<sequence length="164" mass="17295">MAGRRFQLQEHRGCMPFSLGEFGDTDAAQLPRAQEGTASGKTSHVWMEGATGEETGGRRMGNAAAEAVVSGARVAQMAAGDNGSAIEEACEGEAGTLLHHPRASAAASPLRVATAWTTRTLTQAKSASRSPCTTSFSYARQQEARMWRLNEGTKPIRSVASDAL</sequence>
<name>A0A3R7NYX4_TRYRA</name>
<dbReference type="RefSeq" id="XP_029241263.1">
    <property type="nucleotide sequence ID" value="XM_029378996.1"/>
</dbReference>
<comment type="caution">
    <text evidence="1">The sequence shown here is derived from an EMBL/GenBank/DDBJ whole genome shotgun (WGS) entry which is preliminary data.</text>
</comment>
<reference evidence="1 2" key="1">
    <citation type="journal article" date="2018" name="BMC Genomics">
        <title>Genomic comparison of Trypanosoma conorhini and Trypanosoma rangeli to Trypanosoma cruzi strains of high and low virulence.</title>
        <authorList>
            <person name="Bradwell K.R."/>
            <person name="Koparde V.N."/>
            <person name="Matveyev A.V."/>
            <person name="Serrano M.G."/>
            <person name="Alves J.M."/>
            <person name="Parikh H."/>
            <person name="Huang B."/>
            <person name="Lee V."/>
            <person name="Espinosa-Alvarez O."/>
            <person name="Ortiz P.A."/>
            <person name="Costa-Martins A.G."/>
            <person name="Teixeira M.M."/>
            <person name="Buck G.A."/>
        </authorList>
    </citation>
    <scope>NUCLEOTIDE SEQUENCE [LARGE SCALE GENOMIC DNA]</scope>
    <source>
        <strain evidence="1 2">AM80</strain>
    </source>
</reference>
<dbReference type="AlphaFoldDB" id="A0A3R7NYX4"/>
<dbReference type="EMBL" id="MKGL01000040">
    <property type="protein sequence ID" value="RNF09924.1"/>
    <property type="molecule type" value="Genomic_DNA"/>
</dbReference>
<organism evidence="1 2">
    <name type="scientific">Trypanosoma rangeli</name>
    <dbReference type="NCBI Taxonomy" id="5698"/>
    <lineage>
        <taxon>Eukaryota</taxon>
        <taxon>Discoba</taxon>
        <taxon>Euglenozoa</taxon>
        <taxon>Kinetoplastea</taxon>
        <taxon>Metakinetoplastina</taxon>
        <taxon>Trypanosomatida</taxon>
        <taxon>Trypanosomatidae</taxon>
        <taxon>Trypanosoma</taxon>
        <taxon>Herpetosoma</taxon>
    </lineage>
</organism>